<keyword evidence="13" id="KW-1185">Reference proteome</keyword>
<dbReference type="EC" id="3.1.1.73" evidence="2"/>
<keyword evidence="6 12" id="KW-0378">Hydrolase</keyword>
<organism evidence="12 13">
    <name type="scientific">Apiospora hydei</name>
    <dbReference type="NCBI Taxonomy" id="1337664"/>
    <lineage>
        <taxon>Eukaryota</taxon>
        <taxon>Fungi</taxon>
        <taxon>Dikarya</taxon>
        <taxon>Ascomycota</taxon>
        <taxon>Pezizomycotina</taxon>
        <taxon>Sordariomycetes</taxon>
        <taxon>Xylariomycetidae</taxon>
        <taxon>Amphisphaeriales</taxon>
        <taxon>Apiosporaceae</taxon>
        <taxon>Apiospora</taxon>
    </lineage>
</organism>
<keyword evidence="5 11" id="KW-0732">Signal</keyword>
<dbReference type="EMBL" id="JAQQWN010000006">
    <property type="protein sequence ID" value="KAK8081192.1"/>
    <property type="molecule type" value="Genomic_DNA"/>
</dbReference>
<evidence type="ECO:0000256" key="1">
    <source>
        <dbReference type="ARBA" id="ARBA00004613"/>
    </source>
</evidence>
<evidence type="ECO:0000256" key="11">
    <source>
        <dbReference type="SAM" id="SignalP"/>
    </source>
</evidence>
<evidence type="ECO:0000256" key="6">
    <source>
        <dbReference type="ARBA" id="ARBA00022801"/>
    </source>
</evidence>
<dbReference type="Gene3D" id="3.40.50.1820">
    <property type="entry name" value="alpha/beta hydrolase"/>
    <property type="match status" value="1"/>
</dbReference>
<name>A0ABR1WCN3_9PEZI</name>
<keyword evidence="4" id="KW-0858">Xylan degradation</keyword>
<evidence type="ECO:0000256" key="9">
    <source>
        <dbReference type="ARBA" id="ARBA00034075"/>
    </source>
</evidence>
<comment type="subcellular location">
    <subcellularLocation>
        <location evidence="1">Secreted</location>
    </subcellularLocation>
</comment>
<dbReference type="GeneID" id="92046385"/>
<comment type="catalytic activity">
    <reaction evidence="9">
        <text>feruloyl-polysaccharide + H2O = ferulate + polysaccharide.</text>
        <dbReference type="EC" id="3.1.1.73"/>
    </reaction>
</comment>
<evidence type="ECO:0000256" key="10">
    <source>
        <dbReference type="SAM" id="MobiDB-lite"/>
    </source>
</evidence>
<dbReference type="RefSeq" id="XP_066668667.1">
    <property type="nucleotide sequence ID" value="XM_066813325.1"/>
</dbReference>
<protein>
    <recommendedName>
        <fullName evidence="2">feruloyl esterase</fullName>
        <ecNumber evidence="2">3.1.1.73</ecNumber>
    </recommendedName>
</protein>
<dbReference type="InterPro" id="IPR029058">
    <property type="entry name" value="AB_hydrolase_fold"/>
</dbReference>
<dbReference type="InterPro" id="IPR043595">
    <property type="entry name" value="FaeB/C/D"/>
</dbReference>
<evidence type="ECO:0000256" key="3">
    <source>
        <dbReference type="ARBA" id="ARBA00022525"/>
    </source>
</evidence>
<evidence type="ECO:0000313" key="12">
    <source>
        <dbReference type="EMBL" id="KAK8081192.1"/>
    </source>
</evidence>
<reference evidence="12 13" key="1">
    <citation type="submission" date="2023-01" db="EMBL/GenBank/DDBJ databases">
        <title>Analysis of 21 Apiospora genomes using comparative genomics revels a genus with tremendous synthesis potential of carbohydrate active enzymes and secondary metabolites.</title>
        <authorList>
            <person name="Sorensen T."/>
        </authorList>
    </citation>
    <scope>NUCLEOTIDE SEQUENCE [LARGE SCALE GENOMIC DNA]</scope>
    <source>
        <strain evidence="12 13">CBS 114990</strain>
    </source>
</reference>
<evidence type="ECO:0000256" key="7">
    <source>
        <dbReference type="ARBA" id="ARBA00023277"/>
    </source>
</evidence>
<dbReference type="PANTHER" id="PTHR38050:SF2">
    <property type="entry name" value="FERULOYL ESTERASE C-RELATED"/>
    <property type="match status" value="1"/>
</dbReference>
<dbReference type="Proteomes" id="UP001433268">
    <property type="component" value="Unassembled WGS sequence"/>
</dbReference>
<evidence type="ECO:0000313" key="13">
    <source>
        <dbReference type="Proteomes" id="UP001433268"/>
    </source>
</evidence>
<feature type="chain" id="PRO_5045359612" description="feruloyl esterase" evidence="11">
    <location>
        <begin position="22"/>
        <end position="350"/>
    </location>
</feature>
<evidence type="ECO:0000256" key="8">
    <source>
        <dbReference type="ARBA" id="ARBA00023326"/>
    </source>
</evidence>
<accession>A0ABR1WCN3</accession>
<evidence type="ECO:0000256" key="4">
    <source>
        <dbReference type="ARBA" id="ARBA00022651"/>
    </source>
</evidence>
<feature type="signal peptide" evidence="11">
    <location>
        <begin position="1"/>
        <end position="21"/>
    </location>
</feature>
<evidence type="ECO:0000256" key="2">
    <source>
        <dbReference type="ARBA" id="ARBA00013091"/>
    </source>
</evidence>
<dbReference type="GO" id="GO:0016787">
    <property type="term" value="F:hydrolase activity"/>
    <property type="evidence" value="ECO:0007669"/>
    <property type="project" value="UniProtKB-KW"/>
</dbReference>
<gene>
    <name evidence="12" type="ORF">PG997_009010</name>
</gene>
<dbReference type="PANTHER" id="PTHR38050">
    <property type="match status" value="1"/>
</dbReference>
<sequence>MHISTALAVFLFSACTAAAAATCSPGSRPLPFPAGELSKDQFTAKGRRYRVHLPKSYDPTRRAPVILSYHGAHGTIEKQAALDGLTDPSRSNRDGDGYVVVYLQALVPAGASDPTKTEWQVAPAAAADKSHIDDLGFTADVLAALEASLCVDTRRLYATGKSQGGGFVGRVLACDSSSSSGLAHRFAAFAPVAGAYYILDTPRRAQCEPTDRVAIPCGGGGGGGAREEGTPATPILAFHGGADETIPYRGGVAPGDRQLPARHPALGAAKNTTIPGSRHGVRSAWGGSGGAGKDGEEEEEAARVVLVYAGDDIGHDWPSTAENADNKGGPRAAFNASDEMVDWFGKWRLE</sequence>
<keyword evidence="7" id="KW-0119">Carbohydrate metabolism</keyword>
<keyword evidence="3" id="KW-0964">Secreted</keyword>
<dbReference type="SUPFAM" id="SSF53474">
    <property type="entry name" value="alpha/beta-Hydrolases"/>
    <property type="match status" value="1"/>
</dbReference>
<feature type="region of interest" description="Disordered" evidence="10">
    <location>
        <begin position="268"/>
        <end position="299"/>
    </location>
</feature>
<proteinExistence type="predicted"/>
<evidence type="ECO:0000256" key="5">
    <source>
        <dbReference type="ARBA" id="ARBA00022729"/>
    </source>
</evidence>
<keyword evidence="8" id="KW-0624">Polysaccharide degradation</keyword>
<comment type="caution">
    <text evidence="12">The sequence shown here is derived from an EMBL/GenBank/DDBJ whole genome shotgun (WGS) entry which is preliminary data.</text>
</comment>